<dbReference type="InterPro" id="IPR025436">
    <property type="entry name" value="DUF4179"/>
</dbReference>
<feature type="transmembrane region" description="Helical" evidence="1">
    <location>
        <begin position="43"/>
        <end position="62"/>
    </location>
</feature>
<keyword evidence="4" id="KW-1185">Reference proteome</keyword>
<dbReference type="Pfam" id="PF13786">
    <property type="entry name" value="DUF4179"/>
    <property type="match status" value="1"/>
</dbReference>
<comment type="caution">
    <text evidence="3">The sequence shown here is derived from an EMBL/GenBank/DDBJ whole genome shotgun (WGS) entry which is preliminary data.</text>
</comment>
<name>A0ABS6JXA9_9BACI</name>
<evidence type="ECO:0000313" key="4">
    <source>
        <dbReference type="Proteomes" id="UP000790580"/>
    </source>
</evidence>
<evidence type="ECO:0000313" key="3">
    <source>
        <dbReference type="EMBL" id="MBU9723223.1"/>
    </source>
</evidence>
<keyword evidence="1" id="KW-0812">Transmembrane</keyword>
<reference evidence="3 4" key="1">
    <citation type="submission" date="2021-06" db="EMBL/GenBank/DDBJ databases">
        <title>Bacillus sp. RD4P76, an endophyte from a halophyte.</title>
        <authorList>
            <person name="Sun J.-Q."/>
        </authorList>
    </citation>
    <scope>NUCLEOTIDE SEQUENCE [LARGE SCALE GENOMIC DNA]</scope>
    <source>
        <strain evidence="3 4">JCM 17098</strain>
    </source>
</reference>
<dbReference type="RefSeq" id="WP_088076721.1">
    <property type="nucleotide sequence ID" value="NZ_JAHQCR010000072.1"/>
</dbReference>
<keyword evidence="1" id="KW-1133">Transmembrane helix</keyword>
<accession>A0ABS6JXA9</accession>
<evidence type="ECO:0000256" key="1">
    <source>
        <dbReference type="SAM" id="Phobius"/>
    </source>
</evidence>
<sequence>MRNIKDELKKTRKNIGDLQAPPQLEERLRSALDQKRRPTPFKWLSIAASIFLVLAVGVGMNYNAFAYYGKKMIGFDDITEGSLQEVNELGMGQIIGESVMLNDTTTLVIDGMMTDDNQAIVYYTLTDPTGGLDRAFEFFYPDKLTGWMTNNHATWSRGIVNKDNTEKKGIVSFDPPSPFAKKLTLHYAIESEERITGDLTFRYRPNEAIQSVVKQRINQTVAMDKGEVKFKSITASPMSTTVTGTLDVSNFSRIPLRLSGVKLVVDGETIPQTGGSERSSWTGKTNFEINYEGLPDEFSSIELHVDSFVGYKELNQEIDLRLVDENVVVDVGGEELWVEYVAIGPEQVEITIASEETFLLDRVFVAASESGERTELKTTKGHTHRKLEDGTYIRVRTMIFPTTDKVDTLIIGGIHYEKEYGKVIEVK</sequence>
<protein>
    <submittedName>
        <fullName evidence="3">DUF4179 domain-containing protein</fullName>
    </submittedName>
</protein>
<proteinExistence type="predicted"/>
<organism evidence="3 4">
    <name type="scientific">Evansella alkalicola</name>
    <dbReference type="NCBI Taxonomy" id="745819"/>
    <lineage>
        <taxon>Bacteria</taxon>
        <taxon>Bacillati</taxon>
        <taxon>Bacillota</taxon>
        <taxon>Bacilli</taxon>
        <taxon>Bacillales</taxon>
        <taxon>Bacillaceae</taxon>
        <taxon>Evansella</taxon>
    </lineage>
</organism>
<dbReference type="EMBL" id="JAHQCR010000072">
    <property type="protein sequence ID" value="MBU9723223.1"/>
    <property type="molecule type" value="Genomic_DNA"/>
</dbReference>
<gene>
    <name evidence="3" type="ORF">KS407_17530</name>
</gene>
<keyword evidence="1" id="KW-0472">Membrane</keyword>
<dbReference type="Proteomes" id="UP000790580">
    <property type="component" value="Unassembled WGS sequence"/>
</dbReference>
<feature type="domain" description="DUF4179" evidence="2">
    <location>
        <begin position="40"/>
        <end position="126"/>
    </location>
</feature>
<evidence type="ECO:0000259" key="2">
    <source>
        <dbReference type="Pfam" id="PF13786"/>
    </source>
</evidence>